<name>A0A8D4UVP0_9FIRM</name>
<keyword evidence="1" id="KW-0812">Transmembrane</keyword>
<dbReference type="EMBL" id="AP019697">
    <property type="protein sequence ID" value="BBK25864.1"/>
    <property type="molecule type" value="Genomic_DNA"/>
</dbReference>
<proteinExistence type="predicted"/>
<dbReference type="PANTHER" id="PTHR41324">
    <property type="entry name" value="MEMBRANE PROTEIN-RELATED"/>
    <property type="match status" value="1"/>
</dbReference>
<feature type="transmembrane region" description="Helical" evidence="1">
    <location>
        <begin position="107"/>
        <end position="129"/>
    </location>
</feature>
<evidence type="ECO:0000313" key="2">
    <source>
        <dbReference type="EMBL" id="BBK25864.1"/>
    </source>
</evidence>
<feature type="transmembrane region" description="Helical" evidence="1">
    <location>
        <begin position="72"/>
        <end position="95"/>
    </location>
</feature>
<feature type="transmembrane region" description="Helical" evidence="1">
    <location>
        <begin position="221"/>
        <end position="239"/>
    </location>
</feature>
<keyword evidence="1" id="KW-1133">Transmembrane helix</keyword>
<feature type="transmembrane region" description="Helical" evidence="1">
    <location>
        <begin position="181"/>
        <end position="201"/>
    </location>
</feature>
<dbReference type="RefSeq" id="WP_022383047.1">
    <property type="nucleotide sequence ID" value="NZ_AP019697.1"/>
</dbReference>
<dbReference type="KEGG" id="dho:Dia5BBH33_17990"/>
<keyword evidence="3" id="KW-1185">Reference proteome</keyword>
<organism evidence="2 3">
    <name type="scientific">Dialister hominis</name>
    <dbReference type="NCBI Taxonomy" id="2582419"/>
    <lineage>
        <taxon>Bacteria</taxon>
        <taxon>Bacillati</taxon>
        <taxon>Bacillota</taxon>
        <taxon>Negativicutes</taxon>
        <taxon>Veillonellales</taxon>
        <taxon>Veillonellaceae</taxon>
        <taxon>Dialister</taxon>
    </lineage>
</organism>
<dbReference type="PANTHER" id="PTHR41324:SF1">
    <property type="entry name" value="DUF2232 DOMAIN-CONTAINING PROTEIN"/>
    <property type="match status" value="1"/>
</dbReference>
<dbReference type="Proteomes" id="UP000320585">
    <property type="component" value="Chromosome"/>
</dbReference>
<feature type="transmembrane region" description="Helical" evidence="1">
    <location>
        <begin position="283"/>
        <end position="305"/>
    </location>
</feature>
<gene>
    <name evidence="2" type="ORF">Dia5BBH33_17990</name>
</gene>
<evidence type="ECO:0000256" key="1">
    <source>
        <dbReference type="SAM" id="Phobius"/>
    </source>
</evidence>
<sequence length="318" mass="35331">MGDFKAGSTNAVVLAGMCTALAVVLSMIGLYMPLFSTIVFLLIPLPIAYLGMREGIQWSVIVTSGILILDSVFFGIVSAAFLCAIFGILGIVMGICYKHKIAAWKALIAGAVVVLIALVAEGLAALYVLGISSPILGGEGFTQMEQSMNEMLPSFYSGEALTQAQERVDVMMESIRKSIPFAMVAASFFYSWASMTLGKMIFQKMGIKDIPMLPALERWEMPRPVLYVYIAVVVAGYFLKPQGMMDYVLYNVEVGCVLIFWLQGLATLWWMPHKYPRVRPFRVLIVLLSFFVGLFQMMMVFLGMADMAVNYRKKRNYQ</sequence>
<dbReference type="Pfam" id="PF09991">
    <property type="entry name" value="DUF2232"/>
    <property type="match status" value="1"/>
</dbReference>
<keyword evidence="1" id="KW-0472">Membrane</keyword>
<dbReference type="OrthoDB" id="2987886at2"/>
<dbReference type="InterPro" id="IPR018710">
    <property type="entry name" value="DUF2232"/>
</dbReference>
<feature type="transmembrane region" description="Helical" evidence="1">
    <location>
        <begin position="248"/>
        <end position="271"/>
    </location>
</feature>
<evidence type="ECO:0000313" key="3">
    <source>
        <dbReference type="Proteomes" id="UP000320585"/>
    </source>
</evidence>
<evidence type="ECO:0008006" key="4">
    <source>
        <dbReference type="Google" id="ProtNLM"/>
    </source>
</evidence>
<protein>
    <recommendedName>
        <fullName evidence="4">DUF2232 domain-containing protein</fullName>
    </recommendedName>
</protein>
<reference evidence="3" key="1">
    <citation type="submission" date="2019-05" db="EMBL/GenBank/DDBJ databases">
        <title>Complete genome sequencing of Dialister sp. strain 5BBH33.</title>
        <authorList>
            <person name="Sakamoto M."/>
            <person name="Murakami T."/>
            <person name="Mori H."/>
        </authorList>
    </citation>
    <scope>NUCLEOTIDE SEQUENCE [LARGE SCALE GENOMIC DNA]</scope>
    <source>
        <strain evidence="3">5BBH33</strain>
    </source>
</reference>
<dbReference type="AlphaFoldDB" id="A0A8D4UVP0"/>
<dbReference type="GeneID" id="92717012"/>
<accession>A0A8D4UVP0</accession>
<dbReference type="Gene3D" id="1.10.1760.20">
    <property type="match status" value="1"/>
</dbReference>